<comment type="similarity">
    <text evidence="1">Belongs to the UPF0319 family.</text>
</comment>
<reference evidence="4 5" key="1">
    <citation type="submission" date="2016-10" db="EMBL/GenBank/DDBJ databases">
        <authorList>
            <person name="Varghese N."/>
            <person name="Submissions S."/>
        </authorList>
    </citation>
    <scope>NUCLEOTIDE SEQUENCE [LARGE SCALE GENOMIC DNA]</scope>
    <source>
        <strain evidence="4 5">DSM 1361</strain>
    </source>
</reference>
<protein>
    <submittedName>
        <fullName evidence="4">Uncharacterized conserved protein YccT, UPF0319 family</fullName>
    </submittedName>
</protein>
<proteinExistence type="inferred from homology"/>
<dbReference type="AlphaFoldDB" id="A0A662ZH78"/>
<dbReference type="InterPro" id="IPR018635">
    <property type="entry name" value="UPF0319"/>
</dbReference>
<evidence type="ECO:0000256" key="2">
    <source>
        <dbReference type="ARBA" id="ARBA00022729"/>
    </source>
</evidence>
<gene>
    <name evidence="4" type="ORF">SAMN02910344_01061</name>
</gene>
<dbReference type="RefSeq" id="WP_093141639.1">
    <property type="nucleotide sequence ID" value="NZ_FOXF01000015.1"/>
</dbReference>
<keyword evidence="5" id="KW-1185">Reference proteome</keyword>
<dbReference type="Proteomes" id="UP000243745">
    <property type="component" value="Unassembled WGS sequence"/>
</dbReference>
<dbReference type="Pfam" id="PF09829">
    <property type="entry name" value="DUF2057"/>
    <property type="match status" value="1"/>
</dbReference>
<evidence type="ECO:0000313" key="5">
    <source>
        <dbReference type="Proteomes" id="UP000243745"/>
    </source>
</evidence>
<dbReference type="EMBL" id="FOXF01000015">
    <property type="protein sequence ID" value="SFP31668.1"/>
    <property type="molecule type" value="Genomic_DNA"/>
</dbReference>
<feature type="signal peptide" evidence="3">
    <location>
        <begin position="1"/>
        <end position="18"/>
    </location>
</feature>
<feature type="chain" id="PRO_5024947240" evidence="3">
    <location>
        <begin position="19"/>
        <end position="262"/>
    </location>
</feature>
<evidence type="ECO:0000256" key="1">
    <source>
        <dbReference type="ARBA" id="ARBA00008490"/>
    </source>
</evidence>
<accession>A0A662ZH78</accession>
<organism evidence="4 5">
    <name type="scientific">Ruminobacter amylophilus</name>
    <dbReference type="NCBI Taxonomy" id="867"/>
    <lineage>
        <taxon>Bacteria</taxon>
        <taxon>Pseudomonadati</taxon>
        <taxon>Pseudomonadota</taxon>
        <taxon>Gammaproteobacteria</taxon>
        <taxon>Aeromonadales</taxon>
        <taxon>Succinivibrionaceae</taxon>
        <taxon>Ruminobacter</taxon>
    </lineage>
</organism>
<name>A0A662ZH78_9GAMM</name>
<sequence length="262" mass="28539">MKKHFILSAILAAGTLTAAVGTEAATFKTPKNYNVIIADGAKTSGFFTDTRELELSEGRHQIVVMFKGSFKKGHDKLIASAVNPVVINLPDVKKDDAFTFTYPRISGYDEAVDYADRQVITITRNGARATEDEASYIILKSDKGFQLDRDFIGELKSLDLLYVSEENREQKKDTVQELTKCRDSFTDCPTEVVVSSENVVAVSEKTASAAGNAGASAAKAAEVTSGKSSANVNTQMLEGLKSIYSSADPDTRKAFREWIKNN</sequence>
<evidence type="ECO:0000256" key="3">
    <source>
        <dbReference type="SAM" id="SignalP"/>
    </source>
</evidence>
<keyword evidence="2 3" id="KW-0732">Signal</keyword>
<evidence type="ECO:0000313" key="4">
    <source>
        <dbReference type="EMBL" id="SFP31668.1"/>
    </source>
</evidence>
<dbReference type="OrthoDB" id="7058190at2"/>
<dbReference type="PANTHER" id="PTHR38108:SF1">
    <property type="entry name" value="UPF0319 PROTEIN YCCT"/>
    <property type="match status" value="1"/>
</dbReference>
<dbReference type="PANTHER" id="PTHR38108">
    <property type="entry name" value="UPF0319 PROTEIN YCCT"/>
    <property type="match status" value="1"/>
</dbReference>